<gene>
    <name evidence="1" type="ORF">FPL01_23020</name>
</gene>
<keyword evidence="2" id="KW-1185">Reference proteome</keyword>
<dbReference type="Proteomes" id="UP000464796">
    <property type="component" value="Chromosome"/>
</dbReference>
<accession>A0ABX6I8W7</accession>
<name>A0ABX6I8W7_9BACI</name>
<dbReference type="EMBL" id="CP041979">
    <property type="protein sequence ID" value="QHH91240.1"/>
    <property type="molecule type" value="Genomic_DNA"/>
</dbReference>
<evidence type="ECO:0000313" key="2">
    <source>
        <dbReference type="Proteomes" id="UP000464796"/>
    </source>
</evidence>
<proteinExistence type="predicted"/>
<sequence>MCTRLVGACSTRQIHLSGGFFRKEELLFFERVVQVGKQSFVASTNQKHTWGVTVWWHECWSVKLSSDRRKDLAFELKPPLKCFISVGVVDLHSIWQRFT</sequence>
<organism evidence="1 2">
    <name type="scientific">Bacillus pacificus</name>
    <dbReference type="NCBI Taxonomy" id="2026187"/>
    <lineage>
        <taxon>Bacteria</taxon>
        <taxon>Bacillati</taxon>
        <taxon>Bacillota</taxon>
        <taxon>Bacilli</taxon>
        <taxon>Bacillales</taxon>
        <taxon>Bacillaceae</taxon>
        <taxon>Bacillus</taxon>
        <taxon>Bacillus cereus group</taxon>
    </lineage>
</organism>
<reference evidence="1 2" key="1">
    <citation type="submission" date="2019-07" db="EMBL/GenBank/DDBJ databases">
        <authorList>
            <person name="Yu W.S."/>
            <person name="Cheong H.-M."/>
            <person name="Choi Y."/>
            <person name="Hwang K.J."/>
            <person name="Jung K."/>
            <person name="Lee S."/>
            <person name="Choi C."/>
        </authorList>
    </citation>
    <scope>NUCLEOTIDE SEQUENCE [LARGE SCALE GENOMIC DNA]</scope>
    <source>
        <strain evidence="1 2">NCCP 15909</strain>
    </source>
</reference>
<protein>
    <submittedName>
        <fullName evidence="1">Uncharacterized protein</fullName>
    </submittedName>
</protein>
<evidence type="ECO:0000313" key="1">
    <source>
        <dbReference type="EMBL" id="QHH91240.1"/>
    </source>
</evidence>